<accession>A0A485LWZ0</accession>
<reference evidence="1" key="1">
    <citation type="submission" date="2019-03" db="EMBL/GenBank/DDBJ databases">
        <authorList>
            <person name="Hao L."/>
        </authorList>
    </citation>
    <scope>NUCLEOTIDE SEQUENCE</scope>
</reference>
<organism evidence="1">
    <name type="scientific">anaerobic digester metagenome</name>
    <dbReference type="NCBI Taxonomy" id="1263854"/>
    <lineage>
        <taxon>unclassified sequences</taxon>
        <taxon>metagenomes</taxon>
        <taxon>ecological metagenomes</taxon>
    </lineage>
</organism>
<dbReference type="EMBL" id="CAADRN010000067">
    <property type="protein sequence ID" value="VFU12207.1"/>
    <property type="molecule type" value="Genomic_DNA"/>
</dbReference>
<protein>
    <submittedName>
        <fullName evidence="1">Uncharacterized protein</fullName>
    </submittedName>
</protein>
<evidence type="ECO:0000313" key="1">
    <source>
        <dbReference type="EMBL" id="VFU12207.1"/>
    </source>
</evidence>
<gene>
    <name evidence="1" type="ORF">SCFA_1590012</name>
</gene>
<name>A0A485LWZ0_9ZZZZ</name>
<sequence>MIKTLPKEVVREMELELAQEVELELRIQEAWWTFAGELKAETMKLAG</sequence>
<dbReference type="AlphaFoldDB" id="A0A485LWZ0"/>
<proteinExistence type="predicted"/>